<evidence type="ECO:0000259" key="2">
    <source>
        <dbReference type="Pfam" id="PF13439"/>
    </source>
</evidence>
<organism evidence="3 4">
    <name type="scientific">Clostridium drakei</name>
    <dbReference type="NCBI Taxonomy" id="332101"/>
    <lineage>
        <taxon>Bacteria</taxon>
        <taxon>Bacillati</taxon>
        <taxon>Bacillota</taxon>
        <taxon>Clostridia</taxon>
        <taxon>Eubacteriales</taxon>
        <taxon>Clostridiaceae</taxon>
        <taxon>Clostridium</taxon>
    </lineage>
</organism>
<gene>
    <name evidence="3" type="ORF">B9W14_18410</name>
</gene>
<evidence type="ECO:0008006" key="5">
    <source>
        <dbReference type="Google" id="ProtNLM"/>
    </source>
</evidence>
<dbReference type="Pfam" id="PF00534">
    <property type="entry name" value="Glycos_transf_1"/>
    <property type="match status" value="1"/>
</dbReference>
<dbReference type="KEGG" id="cdrk:B9W14_18410"/>
<dbReference type="RefSeq" id="WP_032077254.1">
    <property type="nucleotide sequence ID" value="NZ_CP020953.1"/>
</dbReference>
<dbReference type="GO" id="GO:0016757">
    <property type="term" value="F:glycosyltransferase activity"/>
    <property type="evidence" value="ECO:0007669"/>
    <property type="project" value="InterPro"/>
</dbReference>
<evidence type="ECO:0000259" key="1">
    <source>
        <dbReference type="Pfam" id="PF00534"/>
    </source>
</evidence>
<dbReference type="InterPro" id="IPR050194">
    <property type="entry name" value="Glycosyltransferase_grp1"/>
</dbReference>
<dbReference type="EMBL" id="CP020953">
    <property type="protein sequence ID" value="AWI06387.1"/>
    <property type="molecule type" value="Genomic_DNA"/>
</dbReference>
<dbReference type="InterPro" id="IPR001296">
    <property type="entry name" value="Glyco_trans_1"/>
</dbReference>
<dbReference type="SUPFAM" id="SSF53756">
    <property type="entry name" value="UDP-Glycosyltransferase/glycogen phosphorylase"/>
    <property type="match status" value="1"/>
</dbReference>
<feature type="domain" description="Glycosyltransferase subfamily 4-like N-terminal" evidence="2">
    <location>
        <begin position="17"/>
        <end position="199"/>
    </location>
</feature>
<proteinExistence type="predicted"/>
<sequence length="388" mass="44521">MDKERVLIVHNYYQVSGGEDTVVANEKKMLEDNGHEVFMYTRHNEEIKKSGILEKIKLPFETIYSFKTVREVKKVIRENEIDIVHVHNTLPLISPSVYKAAKDCGCKIVQTVHNFRLLCPGATFTCNGKICEECISKGLKCAIKNKCYRNSKIQTLAVVLMLKINRIIGSYDKVDTYIALTKFNKRKLEALIPKNKIVIKSNFTEKTNLDIIPVKDREYFMFLGRIESIKGIHLLLNTWKEIKDETLVIVGAGTEEGYLREFITNNNISNIEFLGTRKKEDAMKILSKAKALIIPSQWYEGFPMVIIEALSQGVPIIGSNIGNVGGLLKDKTYGIVHDFTNSSIKEVLKSFQNIDKLNMYINNALNEYERKYSVNKNYRMLEKIYKNL</sequence>
<reference evidence="4" key="1">
    <citation type="submission" date="2017-04" db="EMBL/GenBank/DDBJ databases">
        <authorList>
            <person name="Song Y."/>
            <person name="Cho B.-K."/>
        </authorList>
    </citation>
    <scope>NUCLEOTIDE SEQUENCE [LARGE SCALE GENOMIC DNA]</scope>
    <source>
        <strain evidence="4">SL1</strain>
    </source>
</reference>
<dbReference type="PANTHER" id="PTHR45947">
    <property type="entry name" value="SULFOQUINOVOSYL TRANSFERASE SQD2"/>
    <property type="match status" value="1"/>
</dbReference>
<dbReference type="PANTHER" id="PTHR45947:SF13">
    <property type="entry name" value="TRANSFERASE"/>
    <property type="match status" value="1"/>
</dbReference>
<dbReference type="CDD" id="cd03801">
    <property type="entry name" value="GT4_PimA-like"/>
    <property type="match status" value="1"/>
</dbReference>
<dbReference type="AlphaFoldDB" id="A0A2U8DUF0"/>
<feature type="domain" description="Glycosyl transferase family 1" evidence="1">
    <location>
        <begin position="215"/>
        <end position="361"/>
    </location>
</feature>
<dbReference type="InterPro" id="IPR028098">
    <property type="entry name" value="Glyco_trans_4-like_N"/>
</dbReference>
<dbReference type="Gene3D" id="3.40.50.2000">
    <property type="entry name" value="Glycogen Phosphorylase B"/>
    <property type="match status" value="2"/>
</dbReference>
<keyword evidence="4" id="KW-1185">Reference proteome</keyword>
<protein>
    <recommendedName>
        <fullName evidence="5">Glycosyl transferase</fullName>
    </recommendedName>
</protein>
<accession>A0A2U8DUF0</accession>
<dbReference type="Proteomes" id="UP000244910">
    <property type="component" value="Chromosome"/>
</dbReference>
<name>A0A2U8DUF0_9CLOT</name>
<evidence type="ECO:0000313" key="4">
    <source>
        <dbReference type="Proteomes" id="UP000244910"/>
    </source>
</evidence>
<dbReference type="Pfam" id="PF13439">
    <property type="entry name" value="Glyco_transf_4"/>
    <property type="match status" value="1"/>
</dbReference>
<evidence type="ECO:0000313" key="3">
    <source>
        <dbReference type="EMBL" id="AWI06387.1"/>
    </source>
</evidence>
<dbReference type="OrthoDB" id="9815550at2"/>